<dbReference type="Proteomes" id="UP000222295">
    <property type="component" value="Segment"/>
</dbReference>
<organism evidence="2 3">
    <name type="scientific">Azobacteroides phage ProJPt-Bp1</name>
    <dbReference type="NCBI Taxonomy" id="1920526"/>
    <lineage>
        <taxon>Viruses</taxon>
        <taxon>Duplodnaviria</taxon>
        <taxon>Heunggongvirae</taxon>
        <taxon>Uroviricota</taxon>
        <taxon>Caudoviricetes</taxon>
        <taxon>Crassvirales</taxon>
        <taxon>Suoliviridae</taxon>
        <taxon>Dechshavirus</taxon>
        <taxon>Dechshavirus japanensis</taxon>
    </lineage>
</organism>
<feature type="region of interest" description="Disordered" evidence="1">
    <location>
        <begin position="111"/>
        <end position="199"/>
    </location>
</feature>
<name>A0A1V1FSB0_9CAUD</name>
<dbReference type="RefSeq" id="YP_010088178.1">
    <property type="nucleotide sequence ID" value="NC_055706.1"/>
</dbReference>
<evidence type="ECO:0000313" key="2">
    <source>
        <dbReference type="EMBL" id="BAX03455.1"/>
    </source>
</evidence>
<dbReference type="GeneID" id="65105612"/>
<sequence>MLNKHDLQPAIVYFTGYKLVFEDDEFGLIYDTPTANFLSLHRSQQSMTVDNTFQYPTESQLANWGFYIQYEVRSNVVEPPETAPHLFGIIPLKKSAMPTFNIEERIVPDAPEKPIQQGGQNKPQATPSSNQQGQQRPQGQGGPIRPPQPRQAQPQARPQGQTQNQGQTQGYNQGQGQAYRQGQQQGQAQRYPQNNQTNG</sequence>
<accession>A0A1V1FSB0</accession>
<reference evidence="2 3" key="1">
    <citation type="journal article" date="2017" name="Microbes Environ.">
        <title>Discovery and Complete Genome Sequence of a Bacteriophage from an Obligate Intracellular Symbiont of a Cellulolytic Protist in the Termite Gut.</title>
        <authorList>
            <person name="Pramono A.K."/>
            <person name="Kuwahara H."/>
            <person name="Itoh T."/>
            <person name="Toyoda A."/>
            <person name="Yamada A."/>
            <person name="Hongoh Y."/>
        </authorList>
    </citation>
    <scope>NUCLEOTIDE SEQUENCE [LARGE SCALE GENOMIC DNA]</scope>
    <source>
        <strain evidence="2">ProJPt-Bp1</strain>
    </source>
</reference>
<keyword evidence="3" id="KW-1185">Reference proteome</keyword>
<evidence type="ECO:0000256" key="1">
    <source>
        <dbReference type="SAM" id="MobiDB-lite"/>
    </source>
</evidence>
<dbReference type="KEGG" id="vg:65105612"/>
<dbReference type="EMBL" id="AP017903">
    <property type="protein sequence ID" value="BAX03455.1"/>
    <property type="molecule type" value="Genomic_DNA"/>
</dbReference>
<proteinExistence type="predicted"/>
<evidence type="ECO:0000313" key="3">
    <source>
        <dbReference type="Proteomes" id="UP000222295"/>
    </source>
</evidence>
<feature type="compositionally biased region" description="Low complexity" evidence="1">
    <location>
        <begin position="150"/>
        <end position="199"/>
    </location>
</feature>
<feature type="compositionally biased region" description="Polar residues" evidence="1">
    <location>
        <begin position="117"/>
        <end position="130"/>
    </location>
</feature>
<protein>
    <submittedName>
        <fullName evidence="2">Uncharacterized protein</fullName>
    </submittedName>
</protein>